<name>A0A399JAJ1_9MICC</name>
<dbReference type="AlphaFoldDB" id="A0A399JAJ1"/>
<proteinExistence type="predicted"/>
<reference evidence="1 2" key="1">
    <citation type="submission" date="2018-07" db="EMBL/GenBank/DDBJ databases">
        <title>Arthrobacter sp. nov., isolated from raw cow's milk with high bacterial count.</title>
        <authorList>
            <person name="Hahne J."/>
            <person name="Isele D."/>
            <person name="Lipski A."/>
        </authorList>
    </citation>
    <scope>NUCLEOTIDE SEQUENCE [LARGE SCALE GENOMIC DNA]</scope>
    <source>
        <strain evidence="1 2">JZ R-35</strain>
    </source>
</reference>
<evidence type="ECO:0000313" key="1">
    <source>
        <dbReference type="EMBL" id="RII41042.1"/>
    </source>
</evidence>
<accession>A0A399JAJ1</accession>
<dbReference type="RefSeq" id="WP_119425871.1">
    <property type="nucleotide sequence ID" value="NZ_QQXK01000039.1"/>
</dbReference>
<gene>
    <name evidence="1" type="ORF">DWB68_14695</name>
</gene>
<organism evidence="1 2">
    <name type="scientific">Galactobacter valiniphilus</name>
    <dbReference type="NCBI Taxonomy" id="2676122"/>
    <lineage>
        <taxon>Bacteria</taxon>
        <taxon>Bacillati</taxon>
        <taxon>Actinomycetota</taxon>
        <taxon>Actinomycetes</taxon>
        <taxon>Micrococcales</taxon>
        <taxon>Micrococcaceae</taxon>
        <taxon>Galactobacter</taxon>
    </lineage>
</organism>
<evidence type="ECO:0000313" key="2">
    <source>
        <dbReference type="Proteomes" id="UP000265419"/>
    </source>
</evidence>
<protein>
    <submittedName>
        <fullName evidence="1">Uncharacterized protein</fullName>
    </submittedName>
</protein>
<keyword evidence="2" id="KW-1185">Reference proteome</keyword>
<dbReference type="Proteomes" id="UP000265419">
    <property type="component" value="Unassembled WGS sequence"/>
</dbReference>
<comment type="caution">
    <text evidence="1">The sequence shown here is derived from an EMBL/GenBank/DDBJ whole genome shotgun (WGS) entry which is preliminary data.</text>
</comment>
<dbReference type="EMBL" id="QQXK01000039">
    <property type="protein sequence ID" value="RII41042.1"/>
    <property type="molecule type" value="Genomic_DNA"/>
</dbReference>
<sequence length="215" mass="22586">MFRLAAERAQDALKIRRARWPEPRHVILLGDAALAADVQTALAAWGAPVARLGAAEAAERADAYTLVIGVAEAPAGRAGWDRLDDAARRGAGWIRAYREDGLYLVDPLAVGDRGPTAAQVLARRRAASNAPQAWQAWRNATTAAAAPPGLADPAAQAHQLSRILALSAAWARGTAGVDETSLLQRYDAAAARLSHHRVLAFDPTPATALSAGAVE</sequence>